<name>A0AAD7X9H9_9APHY</name>
<keyword evidence="2" id="KW-1185">Reference proteome</keyword>
<dbReference type="Gene3D" id="3.80.10.10">
    <property type="entry name" value="Ribonuclease Inhibitor"/>
    <property type="match status" value="1"/>
</dbReference>
<comment type="caution">
    <text evidence="1">The sequence shown here is derived from an EMBL/GenBank/DDBJ whole genome shotgun (WGS) entry which is preliminary data.</text>
</comment>
<protein>
    <recommendedName>
        <fullName evidence="3">F-box domain-containing protein</fullName>
    </recommendedName>
</protein>
<evidence type="ECO:0000313" key="1">
    <source>
        <dbReference type="EMBL" id="KAJ8468254.1"/>
    </source>
</evidence>
<dbReference type="InterPro" id="IPR032675">
    <property type="entry name" value="LRR_dom_sf"/>
</dbReference>
<accession>A0AAD7X9H9</accession>
<evidence type="ECO:0008006" key="3">
    <source>
        <dbReference type="Google" id="ProtNLM"/>
    </source>
</evidence>
<dbReference type="AlphaFoldDB" id="A0AAD7X9H9"/>
<dbReference type="SUPFAM" id="SSF52047">
    <property type="entry name" value="RNI-like"/>
    <property type="match status" value="1"/>
</dbReference>
<gene>
    <name evidence="1" type="ORF">ONZ51_g9758</name>
</gene>
<organism evidence="1 2">
    <name type="scientific">Trametes cubensis</name>
    <dbReference type="NCBI Taxonomy" id="1111947"/>
    <lineage>
        <taxon>Eukaryota</taxon>
        <taxon>Fungi</taxon>
        <taxon>Dikarya</taxon>
        <taxon>Basidiomycota</taxon>
        <taxon>Agaricomycotina</taxon>
        <taxon>Agaricomycetes</taxon>
        <taxon>Polyporales</taxon>
        <taxon>Polyporaceae</taxon>
        <taxon>Trametes</taxon>
    </lineage>
</organism>
<proteinExistence type="predicted"/>
<evidence type="ECO:0000313" key="2">
    <source>
        <dbReference type="Proteomes" id="UP001215151"/>
    </source>
</evidence>
<dbReference type="EMBL" id="JAPEVG010000347">
    <property type="protein sequence ID" value="KAJ8468254.1"/>
    <property type="molecule type" value="Genomic_DNA"/>
</dbReference>
<sequence>MPDGATLPELPVEVTENVLDQLRGDSRTLAVCCRVGRDWYPRARYNLYHTVHLDVDNIGKFFKAVAQDPALAELMRDFSLNGLWKNPSTPPDVLRTTNLKILRLNFIDTRNYWLPTLISYATSSVTELSLTHCFTEDVRSLMHFLRTFPHLKHFAAAEMRIQMQPDEETLADIPEFPALRSLCLSGFGGLPLRLVNTFVGIEGALSHLSVLKIKLSMGELERFSQVLVLIGDDLGELELTVEPDDTALGPESNPLSLSSCPKLSFLTIDFRLLHPKPISHPDHLAWIPRLLSSVRSKGLRDVKLIMRASGARTKQDIDNLPWAKVARALRAKRFAALRRVVVRIVRGGGVRRFAVAYVKEKLAAVERRGILRCVQTGGSS</sequence>
<reference evidence="1" key="1">
    <citation type="submission" date="2022-11" db="EMBL/GenBank/DDBJ databases">
        <title>Genome Sequence of Cubamyces cubensis.</title>
        <authorList>
            <person name="Buettner E."/>
        </authorList>
    </citation>
    <scope>NUCLEOTIDE SEQUENCE</scope>
    <source>
        <strain evidence="1">MPL-01</strain>
    </source>
</reference>
<dbReference type="Proteomes" id="UP001215151">
    <property type="component" value="Unassembled WGS sequence"/>
</dbReference>